<sequence>MRYFEDLAVGETASFGRYEVTREEVLDFARRYDPQPFHLSDEGAAATHFGRLAASGWHSCAMAMAMLVEQMKATPTASLGAGGVDELRWLKPVHPGDTLRCQTELIDKRASASKPDVGFMRQRLTMFNQRDEPVMSFIANALIRRRASGEGTAPAA</sequence>
<dbReference type="AlphaFoldDB" id="A0A2A4B2Z5"/>
<name>A0A2A4B2Z5_9SPHN</name>
<dbReference type="InterPro" id="IPR002539">
    <property type="entry name" value="MaoC-like_dom"/>
</dbReference>
<organism evidence="2 3">
    <name type="scientific">Sphingomonas spermidinifaciens</name>
    <dbReference type="NCBI Taxonomy" id="1141889"/>
    <lineage>
        <taxon>Bacteria</taxon>
        <taxon>Pseudomonadati</taxon>
        <taxon>Pseudomonadota</taxon>
        <taxon>Alphaproteobacteria</taxon>
        <taxon>Sphingomonadales</taxon>
        <taxon>Sphingomonadaceae</taxon>
        <taxon>Sphingomonas</taxon>
    </lineage>
</organism>
<proteinExistence type="predicted"/>
<reference evidence="2 3" key="1">
    <citation type="submission" date="2017-09" db="EMBL/GenBank/DDBJ databases">
        <title>Sphingomonas spermidinifaciens 9NM-10, whole genome shotgun sequence.</title>
        <authorList>
            <person name="Feng G."/>
            <person name="Zhu H."/>
        </authorList>
    </citation>
    <scope>NUCLEOTIDE SEQUENCE [LARGE SCALE GENOMIC DNA]</scope>
    <source>
        <strain evidence="2 3">9NM-10</strain>
    </source>
</reference>
<dbReference type="InterPro" id="IPR029069">
    <property type="entry name" value="HotDog_dom_sf"/>
</dbReference>
<dbReference type="OrthoDB" id="9797938at2"/>
<dbReference type="RefSeq" id="WP_096343384.1">
    <property type="nucleotide sequence ID" value="NZ_NWMW01000002.1"/>
</dbReference>
<comment type="caution">
    <text evidence="2">The sequence shown here is derived from an EMBL/GenBank/DDBJ whole genome shotgun (WGS) entry which is preliminary data.</text>
</comment>
<dbReference type="InterPro" id="IPR052342">
    <property type="entry name" value="MCH/BMMD"/>
</dbReference>
<dbReference type="Gene3D" id="3.10.129.10">
    <property type="entry name" value="Hotdog Thioesterase"/>
    <property type="match status" value="1"/>
</dbReference>
<keyword evidence="3" id="KW-1185">Reference proteome</keyword>
<evidence type="ECO:0000259" key="1">
    <source>
        <dbReference type="Pfam" id="PF01575"/>
    </source>
</evidence>
<protein>
    <submittedName>
        <fullName evidence="2">Acyl dehydratase</fullName>
    </submittedName>
</protein>
<dbReference type="PANTHER" id="PTHR43664">
    <property type="entry name" value="MONOAMINE OXIDASE-RELATED"/>
    <property type="match status" value="1"/>
</dbReference>
<dbReference type="PANTHER" id="PTHR43664:SF1">
    <property type="entry name" value="BETA-METHYLMALYL-COA DEHYDRATASE"/>
    <property type="match status" value="1"/>
</dbReference>
<dbReference type="CDD" id="cd03454">
    <property type="entry name" value="YdeM"/>
    <property type="match status" value="1"/>
</dbReference>
<accession>A0A2A4B2Z5</accession>
<dbReference type="Proteomes" id="UP000218366">
    <property type="component" value="Unassembled WGS sequence"/>
</dbReference>
<gene>
    <name evidence="2" type="ORF">COC42_10980</name>
</gene>
<evidence type="ECO:0000313" key="2">
    <source>
        <dbReference type="EMBL" id="PCD02006.1"/>
    </source>
</evidence>
<dbReference type="SUPFAM" id="SSF54637">
    <property type="entry name" value="Thioesterase/thiol ester dehydrase-isomerase"/>
    <property type="match status" value="1"/>
</dbReference>
<evidence type="ECO:0000313" key="3">
    <source>
        <dbReference type="Proteomes" id="UP000218366"/>
    </source>
</evidence>
<feature type="domain" description="MaoC-like" evidence="1">
    <location>
        <begin position="12"/>
        <end position="113"/>
    </location>
</feature>
<dbReference type="Pfam" id="PF01575">
    <property type="entry name" value="MaoC_dehydratas"/>
    <property type="match status" value="1"/>
</dbReference>
<dbReference type="EMBL" id="NWMW01000002">
    <property type="protein sequence ID" value="PCD02006.1"/>
    <property type="molecule type" value="Genomic_DNA"/>
</dbReference>